<name>A0A859CWZ4_9GAMM</name>
<dbReference type="InterPro" id="IPR055348">
    <property type="entry name" value="DctQ"/>
</dbReference>
<organism evidence="11 12">
    <name type="scientific">Marinomonas primoryensis</name>
    <dbReference type="NCBI Taxonomy" id="178399"/>
    <lineage>
        <taxon>Bacteria</taxon>
        <taxon>Pseudomonadati</taxon>
        <taxon>Pseudomonadota</taxon>
        <taxon>Gammaproteobacteria</taxon>
        <taxon>Oceanospirillales</taxon>
        <taxon>Oceanospirillaceae</taxon>
        <taxon>Marinomonas</taxon>
    </lineage>
</organism>
<dbReference type="PANTHER" id="PTHR35011:SF4">
    <property type="entry name" value="SLL1102 PROTEIN"/>
    <property type="match status" value="1"/>
</dbReference>
<evidence type="ECO:0000313" key="12">
    <source>
        <dbReference type="Proteomes" id="UP000509371"/>
    </source>
</evidence>
<evidence type="ECO:0000256" key="5">
    <source>
        <dbReference type="ARBA" id="ARBA00022692"/>
    </source>
</evidence>
<feature type="transmembrane region" description="Helical" evidence="9">
    <location>
        <begin position="66"/>
        <end position="85"/>
    </location>
</feature>
<evidence type="ECO:0000256" key="6">
    <source>
        <dbReference type="ARBA" id="ARBA00022989"/>
    </source>
</evidence>
<feature type="transmembrane region" description="Helical" evidence="9">
    <location>
        <begin position="179"/>
        <end position="201"/>
    </location>
</feature>
<evidence type="ECO:0000256" key="1">
    <source>
        <dbReference type="ARBA" id="ARBA00004429"/>
    </source>
</evidence>
<keyword evidence="4 9" id="KW-0997">Cell inner membrane</keyword>
<dbReference type="Proteomes" id="UP000509371">
    <property type="component" value="Chromosome"/>
</dbReference>
<evidence type="ECO:0000259" key="10">
    <source>
        <dbReference type="Pfam" id="PF04290"/>
    </source>
</evidence>
<dbReference type="PANTHER" id="PTHR35011">
    <property type="entry name" value="2,3-DIKETO-L-GULONATE TRAP TRANSPORTER SMALL PERMEASE PROTEIN YIAM"/>
    <property type="match status" value="1"/>
</dbReference>
<dbReference type="KEGG" id="mpri:MP3633_0181"/>
<evidence type="ECO:0000256" key="2">
    <source>
        <dbReference type="ARBA" id="ARBA00022448"/>
    </source>
</evidence>
<dbReference type="InterPro" id="IPR007387">
    <property type="entry name" value="TRAP_DctQ"/>
</dbReference>
<comment type="similarity">
    <text evidence="8 9">Belongs to the TRAP transporter small permease family.</text>
</comment>
<comment type="function">
    <text evidence="9">Part of the tripartite ATP-independent periplasmic (TRAP) transport system.</text>
</comment>
<dbReference type="Pfam" id="PF04290">
    <property type="entry name" value="DctQ"/>
    <property type="match status" value="1"/>
</dbReference>
<dbReference type="GO" id="GO:0022857">
    <property type="term" value="F:transmembrane transporter activity"/>
    <property type="evidence" value="ECO:0007669"/>
    <property type="project" value="UniProtKB-UniRule"/>
</dbReference>
<evidence type="ECO:0000256" key="8">
    <source>
        <dbReference type="ARBA" id="ARBA00038436"/>
    </source>
</evidence>
<dbReference type="GO" id="GO:0005886">
    <property type="term" value="C:plasma membrane"/>
    <property type="evidence" value="ECO:0007669"/>
    <property type="project" value="UniProtKB-SubCell"/>
</dbReference>
<evidence type="ECO:0000256" key="9">
    <source>
        <dbReference type="RuleBase" id="RU369079"/>
    </source>
</evidence>
<dbReference type="AlphaFoldDB" id="A0A859CWZ4"/>
<keyword evidence="5 9" id="KW-0812">Transmembrane</keyword>
<accession>A0A859CWZ4</accession>
<evidence type="ECO:0000256" key="3">
    <source>
        <dbReference type="ARBA" id="ARBA00022475"/>
    </source>
</evidence>
<comment type="subcellular location">
    <subcellularLocation>
        <location evidence="1 9">Cell inner membrane</location>
        <topology evidence="1 9">Multi-pass membrane protein</topology>
    </subcellularLocation>
</comment>
<proteinExistence type="inferred from homology"/>
<keyword evidence="3" id="KW-1003">Cell membrane</keyword>
<comment type="subunit">
    <text evidence="9">The complex comprises the extracytoplasmic solute receptor protein and the two transmembrane proteins.</text>
</comment>
<evidence type="ECO:0000256" key="7">
    <source>
        <dbReference type="ARBA" id="ARBA00023136"/>
    </source>
</evidence>
<dbReference type="EMBL" id="CP054301">
    <property type="protein sequence ID" value="QKK78919.1"/>
    <property type="molecule type" value="Genomic_DNA"/>
</dbReference>
<feature type="transmembrane region" description="Helical" evidence="9">
    <location>
        <begin position="133"/>
        <end position="159"/>
    </location>
</feature>
<gene>
    <name evidence="11" type="ORF">MP3633_0181</name>
</gene>
<feature type="domain" description="Tripartite ATP-independent periplasmic transporters DctQ component" evidence="10">
    <location>
        <begin position="71"/>
        <end position="204"/>
    </location>
</feature>
<evidence type="ECO:0000313" key="11">
    <source>
        <dbReference type="EMBL" id="QKK78919.1"/>
    </source>
</evidence>
<evidence type="ECO:0000256" key="4">
    <source>
        <dbReference type="ARBA" id="ARBA00022519"/>
    </source>
</evidence>
<sequence>MVPTFFTGCINHPESKGKDMSDPSTELNLAEIEAKLSHSNIAELPHTKVSHCLESFIEKMGQCISWIWLALMLLIVGNALMRYFFNTTFVALEELQWHLYAVGFMLGLSYCFIHDGHVRVDALAEHWPMKRRVWVEIVGISLLLLPFCFVMFSYALPFVERSYRLNEVSPSFDGLPMRWILKSFILIALALLIMAATSRWLRCVAFLRGVSTHNRHSKG</sequence>
<keyword evidence="6 9" id="KW-1133">Transmembrane helix</keyword>
<protein>
    <recommendedName>
        <fullName evidence="9">TRAP transporter small permease protein</fullName>
    </recommendedName>
</protein>
<feature type="transmembrane region" description="Helical" evidence="9">
    <location>
        <begin position="97"/>
        <end position="113"/>
    </location>
</feature>
<keyword evidence="2 9" id="KW-0813">Transport</keyword>
<reference evidence="11 12" key="1">
    <citation type="submission" date="2020-06" db="EMBL/GenBank/DDBJ databases">
        <authorList>
            <person name="Voronona O.L."/>
            <person name="Aksenova E.I."/>
            <person name="Kunda M.S."/>
            <person name="Semenov A.N."/>
            <person name="Ryzhova N."/>
        </authorList>
    </citation>
    <scope>NUCLEOTIDE SEQUENCE [LARGE SCALE GENOMIC DNA]</scope>
    <source>
        <strain evidence="11 12">MPKMM3633</strain>
    </source>
</reference>
<keyword evidence="7 9" id="KW-0472">Membrane</keyword>